<keyword evidence="9 14" id="KW-0408">Iron</keyword>
<evidence type="ECO:0000256" key="3">
    <source>
        <dbReference type="ARBA" id="ARBA00011738"/>
    </source>
</evidence>
<dbReference type="GO" id="GO:0043768">
    <property type="term" value="F:S-ribosylhomocysteine lyase activity"/>
    <property type="evidence" value="ECO:0007669"/>
    <property type="project" value="UniProtKB-EC"/>
</dbReference>
<evidence type="ECO:0000256" key="8">
    <source>
        <dbReference type="ARBA" id="ARBA00022929"/>
    </source>
</evidence>
<dbReference type="PRINTS" id="PR01487">
    <property type="entry name" value="LUXSPROTEIN"/>
</dbReference>
<evidence type="ECO:0000256" key="10">
    <source>
        <dbReference type="ARBA" id="ARBA00023239"/>
    </source>
</evidence>
<dbReference type="InterPro" id="IPR011249">
    <property type="entry name" value="Metalloenz_LuxS/M16"/>
</dbReference>
<evidence type="ECO:0000256" key="14">
    <source>
        <dbReference type="HAMAP-Rule" id="MF_00091"/>
    </source>
</evidence>
<evidence type="ECO:0000256" key="2">
    <source>
        <dbReference type="ARBA" id="ARBA00007311"/>
    </source>
</evidence>
<comment type="function">
    <text evidence="11 14">Involved in the synthesis of autoinducer 2 (AI-2) which is secreted by bacteria and is used to communicate both the cell density and the metabolic potential of the environment. The regulation of gene expression in response to changes in cell density is called quorum sensing. Catalyzes the transformation of S-ribosylhomocysteine (RHC) to homocysteine (HC) and 4,5-dihydroxy-2,3-pentadione (DPD).</text>
</comment>
<dbReference type="HAMAP" id="MF_00091">
    <property type="entry name" value="LuxS"/>
    <property type="match status" value="1"/>
</dbReference>
<dbReference type="PIRSF" id="PIRSF006160">
    <property type="entry name" value="AI2"/>
    <property type="match status" value="1"/>
</dbReference>
<dbReference type="PANTHER" id="PTHR35799">
    <property type="entry name" value="S-RIBOSYLHOMOCYSTEINE LYASE"/>
    <property type="match status" value="1"/>
</dbReference>
<evidence type="ECO:0000256" key="1">
    <source>
        <dbReference type="ARBA" id="ARBA00000297"/>
    </source>
</evidence>
<dbReference type="EC" id="4.4.1.21" evidence="4 14"/>
<organism evidence="15 16">
    <name type="scientific">Candidatus Providencia siddallii</name>
    <dbReference type="NCBI Taxonomy" id="1715285"/>
    <lineage>
        <taxon>Bacteria</taxon>
        <taxon>Pseudomonadati</taxon>
        <taxon>Pseudomonadota</taxon>
        <taxon>Gammaproteobacteria</taxon>
        <taxon>Enterobacterales</taxon>
        <taxon>Morganellaceae</taxon>
        <taxon>Providencia</taxon>
    </lineage>
</organism>
<sequence length="163" mass="18890">MTTLNSFIINHSSMKAPAVRIDKTLKTPNNDIITIYDLRFVKPNKEIMPEAGVHTIEHLFANYMRNYINDNNIKIIDISPMGCRTGFYMSLIGYLKEKKIISAWKKSMENILLIQKQKKIPELNIYQCGSYKMHSLKEAKQIAYDILKKGIQINKNIDLIINL</sequence>
<dbReference type="PANTHER" id="PTHR35799:SF1">
    <property type="entry name" value="S-RIBOSYLHOMOCYSTEINE LYASE"/>
    <property type="match status" value="1"/>
</dbReference>
<gene>
    <name evidence="14 15" type="primary">luxS</name>
    <name evidence="15" type="ORF">PRHACTZTBTEA_584</name>
</gene>
<evidence type="ECO:0000256" key="12">
    <source>
        <dbReference type="ARBA" id="ARBA00030600"/>
    </source>
</evidence>
<evidence type="ECO:0000313" key="15">
    <source>
        <dbReference type="EMBL" id="CAL1329491.1"/>
    </source>
</evidence>
<evidence type="ECO:0000313" key="16">
    <source>
        <dbReference type="Proteomes" id="UP001497533"/>
    </source>
</evidence>
<comment type="subunit">
    <text evidence="3 14">Homodimer.</text>
</comment>
<evidence type="ECO:0000256" key="7">
    <source>
        <dbReference type="ARBA" id="ARBA00022723"/>
    </source>
</evidence>
<keyword evidence="6 14" id="KW-0673">Quorum sensing</keyword>
<dbReference type="InterPro" id="IPR003815">
    <property type="entry name" value="S-ribosylhomocysteinase"/>
</dbReference>
<feature type="binding site" evidence="14">
    <location>
        <position position="128"/>
    </location>
    <ligand>
        <name>Fe cation</name>
        <dbReference type="ChEBI" id="CHEBI:24875"/>
    </ligand>
</feature>
<dbReference type="Gene3D" id="3.30.1360.80">
    <property type="entry name" value="S-ribosylhomocysteinase (LuxS)"/>
    <property type="match status" value="1"/>
</dbReference>
<evidence type="ECO:0000256" key="11">
    <source>
        <dbReference type="ARBA" id="ARBA00024654"/>
    </source>
</evidence>
<comment type="catalytic activity">
    <reaction evidence="1 14">
        <text>S-(5-deoxy-D-ribos-5-yl)-L-homocysteine = (S)-4,5-dihydroxypentane-2,3-dione + L-homocysteine</text>
        <dbReference type="Rhea" id="RHEA:17753"/>
        <dbReference type="ChEBI" id="CHEBI:29484"/>
        <dbReference type="ChEBI" id="CHEBI:58195"/>
        <dbReference type="ChEBI" id="CHEBI:58199"/>
        <dbReference type="EC" id="4.4.1.21"/>
    </reaction>
</comment>
<dbReference type="NCBIfam" id="NF002602">
    <property type="entry name" value="PRK02260.1-2"/>
    <property type="match status" value="1"/>
</dbReference>
<dbReference type="Pfam" id="PF02664">
    <property type="entry name" value="LuxS"/>
    <property type="match status" value="1"/>
</dbReference>
<protein>
    <recommendedName>
        <fullName evidence="5 14">S-ribosylhomocysteine lyase</fullName>
        <ecNumber evidence="4 14">4.4.1.21</ecNumber>
    </recommendedName>
    <alternativeName>
        <fullName evidence="12 14">AI-2 synthesis protein</fullName>
    </alternativeName>
    <alternativeName>
        <fullName evidence="13 14">Autoinducer-2 production protein LuxS</fullName>
    </alternativeName>
</protein>
<keyword evidence="10 14" id="KW-0456">Lyase</keyword>
<dbReference type="RefSeq" id="WP_341764947.1">
    <property type="nucleotide sequence ID" value="NZ_OZ034688.1"/>
</dbReference>
<dbReference type="SUPFAM" id="SSF63411">
    <property type="entry name" value="LuxS/MPP-like metallohydrolase"/>
    <property type="match status" value="1"/>
</dbReference>
<feature type="binding site" evidence="14">
    <location>
        <position position="58"/>
    </location>
    <ligand>
        <name>Fe cation</name>
        <dbReference type="ChEBI" id="CHEBI:24875"/>
    </ligand>
</feature>
<comment type="similarity">
    <text evidence="2 14">Belongs to the LuxS family.</text>
</comment>
<evidence type="ECO:0000256" key="13">
    <source>
        <dbReference type="ARBA" id="ARBA00031777"/>
    </source>
</evidence>
<evidence type="ECO:0000256" key="5">
    <source>
        <dbReference type="ARBA" id="ARBA00015130"/>
    </source>
</evidence>
<evidence type="ECO:0000256" key="4">
    <source>
        <dbReference type="ARBA" id="ARBA00012240"/>
    </source>
</evidence>
<keyword evidence="16" id="KW-1185">Reference proteome</keyword>
<proteinExistence type="inferred from homology"/>
<dbReference type="Proteomes" id="UP001497533">
    <property type="component" value="Chromosome"/>
</dbReference>
<evidence type="ECO:0000256" key="9">
    <source>
        <dbReference type="ARBA" id="ARBA00023004"/>
    </source>
</evidence>
<name>A0ABM9NPV0_9GAMM</name>
<dbReference type="EMBL" id="OZ034688">
    <property type="protein sequence ID" value="CAL1329491.1"/>
    <property type="molecule type" value="Genomic_DNA"/>
</dbReference>
<evidence type="ECO:0000256" key="6">
    <source>
        <dbReference type="ARBA" id="ARBA00022654"/>
    </source>
</evidence>
<feature type="binding site" evidence="14">
    <location>
        <position position="54"/>
    </location>
    <ligand>
        <name>Fe cation</name>
        <dbReference type="ChEBI" id="CHEBI:24875"/>
    </ligand>
</feature>
<reference evidence="15" key="1">
    <citation type="submission" date="2024-04" db="EMBL/GenBank/DDBJ databases">
        <authorList>
            <person name="Manzano-Marin A."/>
            <person name="Manzano-Marin A."/>
            <person name="Alejandro Manzano Marin A."/>
        </authorList>
    </citation>
    <scope>NUCLEOTIDE SEQUENCE [LARGE SCALE GENOMIC DNA]</scope>
    <source>
        <strain evidence="15">TABTEA</strain>
    </source>
</reference>
<keyword evidence="8 14" id="KW-0071">Autoinducer synthesis</keyword>
<dbReference type="InterPro" id="IPR037005">
    <property type="entry name" value="LuxS_sf"/>
</dbReference>
<accession>A0ABM9NPV0</accession>
<keyword evidence="7 14" id="KW-0479">Metal-binding</keyword>
<comment type="cofactor">
    <cofactor evidence="14">
        <name>Fe cation</name>
        <dbReference type="ChEBI" id="CHEBI:24875"/>
    </cofactor>
    <text evidence="14">Binds 1 Fe cation per subunit.</text>
</comment>